<dbReference type="Proteomes" id="UP000267821">
    <property type="component" value="Unassembled WGS sequence"/>
</dbReference>
<gene>
    <name evidence="2" type="ORF">L211DRAFT_691210</name>
</gene>
<keyword evidence="3" id="KW-1185">Reference proteome</keyword>
<name>A0A3N4L7Z8_9PEZI</name>
<evidence type="ECO:0000256" key="1">
    <source>
        <dbReference type="SAM" id="MobiDB-lite"/>
    </source>
</evidence>
<reference evidence="2 3" key="1">
    <citation type="journal article" date="2018" name="Nat. Ecol. Evol.">
        <title>Pezizomycetes genomes reveal the molecular basis of ectomycorrhizal truffle lifestyle.</title>
        <authorList>
            <person name="Murat C."/>
            <person name="Payen T."/>
            <person name="Noel B."/>
            <person name="Kuo A."/>
            <person name="Morin E."/>
            <person name="Chen J."/>
            <person name="Kohler A."/>
            <person name="Krizsan K."/>
            <person name="Balestrini R."/>
            <person name="Da Silva C."/>
            <person name="Montanini B."/>
            <person name="Hainaut M."/>
            <person name="Levati E."/>
            <person name="Barry K.W."/>
            <person name="Belfiori B."/>
            <person name="Cichocki N."/>
            <person name="Clum A."/>
            <person name="Dockter R.B."/>
            <person name="Fauchery L."/>
            <person name="Guy J."/>
            <person name="Iotti M."/>
            <person name="Le Tacon F."/>
            <person name="Lindquist E.A."/>
            <person name="Lipzen A."/>
            <person name="Malagnac F."/>
            <person name="Mello A."/>
            <person name="Molinier V."/>
            <person name="Miyauchi S."/>
            <person name="Poulain J."/>
            <person name="Riccioni C."/>
            <person name="Rubini A."/>
            <person name="Sitrit Y."/>
            <person name="Splivallo R."/>
            <person name="Traeger S."/>
            <person name="Wang M."/>
            <person name="Zifcakova L."/>
            <person name="Wipf D."/>
            <person name="Zambonelli A."/>
            <person name="Paolocci F."/>
            <person name="Nowrousian M."/>
            <person name="Ottonello S."/>
            <person name="Baldrian P."/>
            <person name="Spatafora J.W."/>
            <person name="Henrissat B."/>
            <person name="Nagy L.G."/>
            <person name="Aury J.M."/>
            <person name="Wincker P."/>
            <person name="Grigoriev I.V."/>
            <person name="Bonfante P."/>
            <person name="Martin F.M."/>
        </authorList>
    </citation>
    <scope>NUCLEOTIDE SEQUENCE [LARGE SCALE GENOMIC DNA]</scope>
    <source>
        <strain evidence="2 3">ATCC MYA-4762</strain>
    </source>
</reference>
<feature type="compositionally biased region" description="Polar residues" evidence="1">
    <location>
        <begin position="695"/>
        <end position="704"/>
    </location>
</feature>
<sequence length="1408" mass="159755">MSNPTTIAVPIKLDAFILNKIVCEGDPDTGDSTETPSDPEAPQRPNNGSKIAPITQPNYTFLRLKNHVLQPDILDLHDLHNASPASRNPRLTDLGTGEELRHRQGAYLHWSVPRVYRSGMAATPDAPDNSQHDGINPPEDDRASGERDQSAPLFRQVPTRWLVVRRLHPGTAKPEDSEIPEVRAWVVESDRLRDINDLGLDVDLQTDVSPYVAPTGNITIDRQAEVFIGEKFDSETWEESEAHRVPVSLLTGGNMLFADYQPHNSNVFSIIDNFSYTKDGETQYLSEARASYYVIGWHSVTKNDPFHGGESGDKLERLGACLMQLNNPESEFAKEWLALTDSTEVLCHGAMYEVDWNDCKRPETVLADLASKKLHSDVPVAVGTTPLDSLLAYVDGQREHEPDGVMKKLMDSIVKIQTLLIDKDDSVDAQRAAEDLLYNYNYQAAPGGTRWYFGGSANKGQPVTPPSEAMIRNLDRLNDLQFHLDVVLRTQQDTRWELFARWWKYVSFSKNQESDYKNQVKEEVKEITARINQLEQIANGESGLASDIKFVIENGRLRDDPPGKMEDELLFVKLVKKEVMQNYYEQLDPTVMVAGIESAWPDDYMELLKVRPPKEISSWGDDKTVHNGIDWTKLVKSEKDSKPPTAILEKLPTGLQKTAQALLAEFFRLMPNSEGKVDDSKGDKTYFPQFHDQGGSDTKPTEQTPWRDRWSGRQPWFPLILEWEVQYYHVTMDHWSLDERLSSSTDKVRKLRYGIKDKIVLKEEHIEDVRTLTGRVLILPQAGFSLKSKIDDILDNTPPPILAEYIDDKDRALLETELGRLKFLSAPFSGLHDHLVTKSQGAHLKPNIRRAGEKLTPLGDAKDVSAGFGDEQFRLIDTETDLTPYGSLVRPDPKYSLFKPATHGQFRITKLNIIDKFGQAIHATDPRWSVKPPPPIYPYISEFYAPQFLELEKDGKKYYRPNTIDYDENHEGSEYVQLPPHMNQLARVNASFITRNVGEEMWRPQHEWENPIWGWLVINYAQYGIQAFLPDGRFYREIQLGGFGGTRTSEKYLPFGRPDKPTETGQLDSLLDKLGATADNLQSFVDMINGAIGKAAPAPEAYAQFLNSIVGKPLALVNVGWSLEIATPEYTSQNTNQGEAPPERYILEHFDDITHEKLPQYSFKFKLGDEERAYDGLLGYFDTLEKRKDDGNDLDLDNLYTFFKPNEKGPWTVKIKSDNYPEMPAYHTPALVRKPLGGGWDSNTTKEISDKRNQMLKSFGVVMDPFTPIHLYSGILPIKELRLPTWTWQDAMSRMTAFFRVGPLLQAKDVEAFNKDYILSSDYRLGDNEIPNVQKNHKGVIVPGIQEKDGWRWLQPYINPVTGEDGTTTKEQVYMPLMVQPVVGVGLENGPYKALEGYLQLQKAIVRK</sequence>
<dbReference type="InParanoid" id="A0A3N4L7Z8"/>
<evidence type="ECO:0000313" key="3">
    <source>
        <dbReference type="Proteomes" id="UP000267821"/>
    </source>
</evidence>
<dbReference type="STRING" id="1051890.A0A3N4L7Z8"/>
<dbReference type="OrthoDB" id="2992173at2759"/>
<evidence type="ECO:0000313" key="2">
    <source>
        <dbReference type="EMBL" id="RPB18726.1"/>
    </source>
</evidence>
<feature type="region of interest" description="Disordered" evidence="1">
    <location>
        <begin position="687"/>
        <end position="707"/>
    </location>
</feature>
<dbReference type="EMBL" id="ML121612">
    <property type="protein sequence ID" value="RPB18726.1"/>
    <property type="molecule type" value="Genomic_DNA"/>
</dbReference>
<accession>A0A3N4L7Z8</accession>
<proteinExistence type="predicted"/>
<feature type="region of interest" description="Disordered" evidence="1">
    <location>
        <begin position="25"/>
        <end position="54"/>
    </location>
</feature>
<protein>
    <submittedName>
        <fullName evidence="2">Uncharacterized protein</fullName>
    </submittedName>
</protein>
<feature type="compositionally biased region" description="Basic and acidic residues" evidence="1">
    <location>
        <begin position="139"/>
        <end position="149"/>
    </location>
</feature>
<feature type="region of interest" description="Disordered" evidence="1">
    <location>
        <begin position="119"/>
        <end position="151"/>
    </location>
</feature>
<feature type="compositionally biased region" description="Polar residues" evidence="1">
    <location>
        <begin position="44"/>
        <end position="54"/>
    </location>
</feature>
<organism evidence="2 3">
    <name type="scientific">Terfezia boudieri ATCC MYA-4762</name>
    <dbReference type="NCBI Taxonomy" id="1051890"/>
    <lineage>
        <taxon>Eukaryota</taxon>
        <taxon>Fungi</taxon>
        <taxon>Dikarya</taxon>
        <taxon>Ascomycota</taxon>
        <taxon>Pezizomycotina</taxon>
        <taxon>Pezizomycetes</taxon>
        <taxon>Pezizales</taxon>
        <taxon>Pezizaceae</taxon>
        <taxon>Terfezia</taxon>
    </lineage>
</organism>